<proteinExistence type="inferred from homology"/>
<reference evidence="3 4" key="1">
    <citation type="submission" date="2024-10" db="EMBL/GenBank/DDBJ databases">
        <title>The Natural Products Discovery Center: Release of the First 8490 Sequenced Strains for Exploring Actinobacteria Biosynthetic Diversity.</title>
        <authorList>
            <person name="Kalkreuter E."/>
            <person name="Kautsar S.A."/>
            <person name="Yang D."/>
            <person name="Bader C.D."/>
            <person name="Teijaro C.N."/>
            <person name="Fluegel L."/>
            <person name="Davis C.M."/>
            <person name="Simpson J.R."/>
            <person name="Lauterbach L."/>
            <person name="Steele A.D."/>
            <person name="Gui C."/>
            <person name="Meng S."/>
            <person name="Li G."/>
            <person name="Viehrig K."/>
            <person name="Ye F."/>
            <person name="Su P."/>
            <person name="Kiefer A.F."/>
            <person name="Nichols A."/>
            <person name="Cepeda A.J."/>
            <person name="Yan W."/>
            <person name="Fan B."/>
            <person name="Jiang Y."/>
            <person name="Adhikari A."/>
            <person name="Zheng C.-J."/>
            <person name="Schuster L."/>
            <person name="Cowan T.M."/>
            <person name="Smanski M.J."/>
            <person name="Chevrette M.G."/>
            <person name="De Carvalho L.P.S."/>
            <person name="Shen B."/>
        </authorList>
    </citation>
    <scope>NUCLEOTIDE SEQUENCE [LARGE SCALE GENOMIC DNA]</scope>
    <source>
        <strain evidence="3 4">NPDC049503</strain>
    </source>
</reference>
<name>A0ABW8ACX8_9ACTN</name>
<dbReference type="InterPro" id="IPR017972">
    <property type="entry name" value="Cyt_P450_CS"/>
</dbReference>
<dbReference type="SUPFAM" id="SSF48264">
    <property type="entry name" value="Cytochrome P450"/>
    <property type="match status" value="1"/>
</dbReference>
<dbReference type="InterPro" id="IPR001128">
    <property type="entry name" value="Cyt_P450"/>
</dbReference>
<evidence type="ECO:0000256" key="2">
    <source>
        <dbReference type="RuleBase" id="RU000461"/>
    </source>
</evidence>
<dbReference type="RefSeq" id="WP_397024711.1">
    <property type="nucleotide sequence ID" value="NZ_JBITMB010000008.1"/>
</dbReference>
<keyword evidence="2" id="KW-0503">Monooxygenase</keyword>
<dbReference type="PRINTS" id="PR00359">
    <property type="entry name" value="BP450"/>
</dbReference>
<dbReference type="PRINTS" id="PR00385">
    <property type="entry name" value="P450"/>
</dbReference>
<evidence type="ECO:0000313" key="4">
    <source>
        <dbReference type="Proteomes" id="UP001612928"/>
    </source>
</evidence>
<dbReference type="PANTHER" id="PTHR46696">
    <property type="entry name" value="P450, PUTATIVE (EUROFUNG)-RELATED"/>
    <property type="match status" value="1"/>
</dbReference>
<dbReference type="CDD" id="cd11029">
    <property type="entry name" value="CYP107-like"/>
    <property type="match status" value="1"/>
</dbReference>
<gene>
    <name evidence="3" type="ORF">ACIBP5_31260</name>
</gene>
<comment type="similarity">
    <text evidence="1 2">Belongs to the cytochrome P450 family.</text>
</comment>
<dbReference type="InterPro" id="IPR036396">
    <property type="entry name" value="Cyt_P450_sf"/>
</dbReference>
<dbReference type="EMBL" id="JBITMB010000008">
    <property type="protein sequence ID" value="MFI7444473.1"/>
    <property type="molecule type" value="Genomic_DNA"/>
</dbReference>
<dbReference type="PANTHER" id="PTHR46696:SF1">
    <property type="entry name" value="CYTOCHROME P450 YJIB-RELATED"/>
    <property type="match status" value="1"/>
</dbReference>
<keyword evidence="2" id="KW-0408">Iron</keyword>
<sequence>MGSAAPVVLDPFGADLPGEVRRLRDLGPLVLVELPGGIPAWAVTRHDLLKQVILDPMVSKDKRHWRLLPQALETPGWTWIMTWIGVSNMLSAYGEEHRRLRKLLAPSFTARRTKAMQPVVEGIVADLLDAMAAVPPGQVVDLRTAYAHPLPMRMICELFGVPTGMRAEMAQMMEAIMDTTATPEQAAATAAQIGTVLPALVAHKREHPGDDLTTELINVRDSGDSLSDDELRDTLLLLIAAGHETTVNLIGNAVHALLTHPDQLRRVLAGEIGWEAVVEETLRWAPSIANLPLRFAIEPIEVGGVRIEAGDAIITSYLAAGHDPDQHGPDADRFDATQERAEHLAFGIGVHRCIGAPLARQEALAALPALFARFPDLRLAVDGGGLPHVPSFIAHGWSELPVLLHPDPAERHPTAHGV</sequence>
<keyword evidence="4" id="KW-1185">Reference proteome</keyword>
<evidence type="ECO:0000256" key="1">
    <source>
        <dbReference type="ARBA" id="ARBA00010617"/>
    </source>
</evidence>
<protein>
    <submittedName>
        <fullName evidence="3">Cytochrome P450</fullName>
    </submittedName>
</protein>
<dbReference type="Proteomes" id="UP001612928">
    <property type="component" value="Unassembled WGS sequence"/>
</dbReference>
<evidence type="ECO:0000313" key="3">
    <source>
        <dbReference type="EMBL" id="MFI7444473.1"/>
    </source>
</evidence>
<dbReference type="PROSITE" id="PS00086">
    <property type="entry name" value="CYTOCHROME_P450"/>
    <property type="match status" value="1"/>
</dbReference>
<dbReference type="Pfam" id="PF00067">
    <property type="entry name" value="p450"/>
    <property type="match status" value="2"/>
</dbReference>
<dbReference type="InterPro" id="IPR002397">
    <property type="entry name" value="Cyt_P450_B"/>
</dbReference>
<keyword evidence="2" id="KW-0349">Heme</keyword>
<comment type="caution">
    <text evidence="3">The sequence shown here is derived from an EMBL/GenBank/DDBJ whole genome shotgun (WGS) entry which is preliminary data.</text>
</comment>
<keyword evidence="2" id="KW-0479">Metal-binding</keyword>
<accession>A0ABW8ACX8</accession>
<keyword evidence="2" id="KW-0560">Oxidoreductase</keyword>
<dbReference type="Gene3D" id="1.10.630.10">
    <property type="entry name" value="Cytochrome P450"/>
    <property type="match status" value="1"/>
</dbReference>
<organism evidence="3 4">
    <name type="scientific">Nonomuraea indica</name>
    <dbReference type="NCBI Taxonomy" id="1581193"/>
    <lineage>
        <taxon>Bacteria</taxon>
        <taxon>Bacillati</taxon>
        <taxon>Actinomycetota</taxon>
        <taxon>Actinomycetes</taxon>
        <taxon>Streptosporangiales</taxon>
        <taxon>Streptosporangiaceae</taxon>
        <taxon>Nonomuraea</taxon>
    </lineage>
</organism>